<keyword evidence="2" id="KW-1185">Reference proteome</keyword>
<name>A0ABW3BBX8_9ACTN</name>
<gene>
    <name evidence="1" type="ORF">ACFQZU_04320</name>
</gene>
<dbReference type="EMBL" id="JBHTHR010000064">
    <property type="protein sequence ID" value="MFD0800545.1"/>
    <property type="molecule type" value="Genomic_DNA"/>
</dbReference>
<sequence length="59" mass="6070">MHTPIWARLVLVVVVLVAACGLTAAGHDLSTALLLITALLGVAADTARRILPARRGEAA</sequence>
<proteinExistence type="predicted"/>
<reference evidence="2" key="1">
    <citation type="journal article" date="2019" name="Int. J. Syst. Evol. Microbiol.">
        <title>The Global Catalogue of Microorganisms (GCM) 10K type strain sequencing project: providing services to taxonomists for standard genome sequencing and annotation.</title>
        <authorList>
            <consortium name="The Broad Institute Genomics Platform"/>
            <consortium name="The Broad Institute Genome Sequencing Center for Infectious Disease"/>
            <person name="Wu L."/>
            <person name="Ma J."/>
        </authorList>
    </citation>
    <scope>NUCLEOTIDE SEQUENCE [LARGE SCALE GENOMIC DNA]</scope>
    <source>
        <strain evidence="2">CCUG 63369</strain>
    </source>
</reference>
<accession>A0ABW3BBX8</accession>
<protein>
    <submittedName>
        <fullName evidence="1">Uncharacterized protein</fullName>
    </submittedName>
</protein>
<comment type="caution">
    <text evidence="1">The sequence shown here is derived from an EMBL/GenBank/DDBJ whole genome shotgun (WGS) entry which is preliminary data.</text>
</comment>
<evidence type="ECO:0000313" key="1">
    <source>
        <dbReference type="EMBL" id="MFD0800545.1"/>
    </source>
</evidence>
<organism evidence="1 2">
    <name type="scientific">Streptomonospora algeriensis</name>
    <dbReference type="NCBI Taxonomy" id="995084"/>
    <lineage>
        <taxon>Bacteria</taxon>
        <taxon>Bacillati</taxon>
        <taxon>Actinomycetota</taxon>
        <taxon>Actinomycetes</taxon>
        <taxon>Streptosporangiales</taxon>
        <taxon>Nocardiopsidaceae</taxon>
        <taxon>Streptomonospora</taxon>
    </lineage>
</organism>
<evidence type="ECO:0000313" key="2">
    <source>
        <dbReference type="Proteomes" id="UP001596956"/>
    </source>
</evidence>
<dbReference type="Proteomes" id="UP001596956">
    <property type="component" value="Unassembled WGS sequence"/>
</dbReference>